<keyword evidence="2 5" id="KW-0548">Nucleotidyltransferase</keyword>
<dbReference type="GO" id="GO:0005525">
    <property type="term" value="F:GTP binding"/>
    <property type="evidence" value="ECO:0007669"/>
    <property type="project" value="UniProtKB-KW"/>
</dbReference>
<dbReference type="SUPFAM" id="SSF53448">
    <property type="entry name" value="Nucleotide-diphospho-sugar transferases"/>
    <property type="match status" value="1"/>
</dbReference>
<sequence>MLDVTRTETKAVAFVPIKNFRHAKSRIAGNVTETVRVAIAQWCAQNTVSALSKHLTTYALCDDPETFTRLRDLGISSLLSAQGGLNEAVNFALSWGRKRGFGYQIITHSDLPLVSQETVSQTLEEIDKSCVTLISDRWQKGTNLIGVPSDIGVKTHFGSESFAKHIEGLGGSVDVSVVRSLPFEIDLDTYEDLTYVVSQFPNSSFATYYKDAIERETRLLAPSCLISGSARGLWPK</sequence>
<proteinExistence type="predicted"/>
<evidence type="ECO:0000256" key="3">
    <source>
        <dbReference type="ARBA" id="ARBA00022741"/>
    </source>
</evidence>
<dbReference type="AlphaFoldDB" id="A0A1M4WW94"/>
<reference evidence="6" key="1">
    <citation type="submission" date="2016-11" db="EMBL/GenBank/DDBJ databases">
        <authorList>
            <person name="Varghese N."/>
            <person name="Submissions S."/>
        </authorList>
    </citation>
    <scope>NUCLEOTIDE SEQUENCE [LARGE SCALE GENOMIC DNA]</scope>
    <source>
        <strain evidence="6">DSM 19514</strain>
    </source>
</reference>
<keyword evidence="6" id="KW-1185">Reference proteome</keyword>
<protein>
    <submittedName>
        <fullName evidence="5">2-phospho-L-lactate guanylyltransferase</fullName>
    </submittedName>
</protein>
<dbReference type="InterPro" id="IPR002835">
    <property type="entry name" value="CofC"/>
</dbReference>
<dbReference type="RefSeq" id="WP_072791555.1">
    <property type="nucleotide sequence ID" value="NZ_FQUL01000030.1"/>
</dbReference>
<accession>A0A1M4WW94</accession>
<dbReference type="STRING" id="1121881.SAMN02745225_01808"/>
<gene>
    <name evidence="5" type="ORF">SAMN02745225_01808</name>
</gene>
<evidence type="ECO:0000313" key="6">
    <source>
        <dbReference type="Proteomes" id="UP000184295"/>
    </source>
</evidence>
<evidence type="ECO:0000313" key="5">
    <source>
        <dbReference type="EMBL" id="SHE85480.1"/>
    </source>
</evidence>
<dbReference type="Proteomes" id="UP000184295">
    <property type="component" value="Unassembled WGS sequence"/>
</dbReference>
<dbReference type="PANTHER" id="PTHR40392:SF1">
    <property type="entry name" value="2-PHOSPHO-L-LACTATE GUANYLYLTRANSFERASE"/>
    <property type="match status" value="1"/>
</dbReference>
<evidence type="ECO:0000256" key="1">
    <source>
        <dbReference type="ARBA" id="ARBA00022679"/>
    </source>
</evidence>
<dbReference type="Gene3D" id="3.90.550.10">
    <property type="entry name" value="Spore Coat Polysaccharide Biosynthesis Protein SpsA, Chain A"/>
    <property type="match status" value="1"/>
</dbReference>
<organism evidence="5 6">
    <name type="scientific">Ferrithrix thermotolerans DSM 19514</name>
    <dbReference type="NCBI Taxonomy" id="1121881"/>
    <lineage>
        <taxon>Bacteria</taxon>
        <taxon>Bacillati</taxon>
        <taxon>Actinomycetota</taxon>
        <taxon>Acidimicrobiia</taxon>
        <taxon>Acidimicrobiales</taxon>
        <taxon>Acidimicrobiaceae</taxon>
        <taxon>Ferrithrix</taxon>
    </lineage>
</organism>
<keyword evidence="3" id="KW-0547">Nucleotide-binding</keyword>
<dbReference type="EMBL" id="FQUL01000030">
    <property type="protein sequence ID" value="SHE85480.1"/>
    <property type="molecule type" value="Genomic_DNA"/>
</dbReference>
<evidence type="ECO:0000256" key="2">
    <source>
        <dbReference type="ARBA" id="ARBA00022695"/>
    </source>
</evidence>
<dbReference type="InterPro" id="IPR029044">
    <property type="entry name" value="Nucleotide-diphossugar_trans"/>
</dbReference>
<name>A0A1M4WW94_9ACTN</name>
<dbReference type="Pfam" id="PF01983">
    <property type="entry name" value="CofC"/>
    <property type="match status" value="1"/>
</dbReference>
<dbReference type="GO" id="GO:0043814">
    <property type="term" value="F:phospholactate guanylyltransferase activity"/>
    <property type="evidence" value="ECO:0007669"/>
    <property type="project" value="InterPro"/>
</dbReference>
<evidence type="ECO:0000256" key="4">
    <source>
        <dbReference type="ARBA" id="ARBA00023134"/>
    </source>
</evidence>
<dbReference type="PANTHER" id="PTHR40392">
    <property type="entry name" value="2-PHOSPHO-L-LACTATE GUANYLYLTRANSFERASE"/>
    <property type="match status" value="1"/>
</dbReference>
<keyword evidence="1 5" id="KW-0808">Transferase</keyword>
<keyword evidence="4" id="KW-0342">GTP-binding</keyword>